<evidence type="ECO:0000313" key="2">
    <source>
        <dbReference type="Proteomes" id="UP000254893"/>
    </source>
</evidence>
<proteinExistence type="predicted"/>
<name>A0A380CRJ8_SPHSI</name>
<gene>
    <name evidence="1" type="ORF">NCTC11388_03978</name>
</gene>
<sequence>MSVAALKNLSTDYRNFATSLLLPGGATYIQDDNKVNPQTGYGLIEATQVFDNIYPQREGTVTAVVAGDGNWDKFTDTSIDFDVNDYLLSTPAKIAFNTGQLAGYEFPLKSYNHATKQFVIAQNTDDNLTLPTNLIRPAVGDKYILIDIRMPQAYVDAAESKLLAAAQAYYAKNSDPSLNFTYSVECDPIWFRDQNVNVLLGNTVIIFDNDLGINGEIRIAAYKRDLQIPSKYELEISDSIGANEIIRQYAQQQRTLQLIESSGLLDINQIRKNIFLNRLSEQDGYLMLSGTKIKSGFADQAAIAARALIADHAVFAELANRAYTSDYALDSDKWDGRQFADYLDQPVRVNDPVRHKSLSSPSYVSGATGHGFKINEDGSAEFDSISNPERIKCCYFKHS</sequence>
<dbReference type="RefSeq" id="WP_115171345.1">
    <property type="nucleotide sequence ID" value="NZ_UGYW01000002.1"/>
</dbReference>
<dbReference type="AlphaFoldDB" id="A0A380CRJ8"/>
<dbReference type="EMBL" id="UGYW01000002">
    <property type="protein sequence ID" value="SUJ26558.1"/>
    <property type="molecule type" value="Genomic_DNA"/>
</dbReference>
<reference evidence="1 2" key="1">
    <citation type="submission" date="2018-06" db="EMBL/GenBank/DDBJ databases">
        <authorList>
            <consortium name="Pathogen Informatics"/>
            <person name="Doyle S."/>
        </authorList>
    </citation>
    <scope>NUCLEOTIDE SEQUENCE [LARGE SCALE GENOMIC DNA]</scope>
    <source>
        <strain evidence="1 2">NCTC11388</strain>
    </source>
</reference>
<protein>
    <submittedName>
        <fullName evidence="1">Uncharacterized protein</fullName>
    </submittedName>
</protein>
<accession>A0A380CRJ8</accession>
<evidence type="ECO:0000313" key="1">
    <source>
        <dbReference type="EMBL" id="SUJ26558.1"/>
    </source>
</evidence>
<dbReference type="Proteomes" id="UP000254893">
    <property type="component" value="Unassembled WGS sequence"/>
</dbReference>
<organism evidence="1 2">
    <name type="scientific">Sphingobacterium spiritivorum</name>
    <name type="common">Flavobacterium spiritivorum</name>
    <dbReference type="NCBI Taxonomy" id="258"/>
    <lineage>
        <taxon>Bacteria</taxon>
        <taxon>Pseudomonadati</taxon>
        <taxon>Bacteroidota</taxon>
        <taxon>Sphingobacteriia</taxon>
        <taxon>Sphingobacteriales</taxon>
        <taxon>Sphingobacteriaceae</taxon>
        <taxon>Sphingobacterium</taxon>
    </lineage>
</organism>